<feature type="chain" id="PRO_5040110775" evidence="6">
    <location>
        <begin position="16"/>
        <end position="357"/>
    </location>
</feature>
<evidence type="ECO:0000313" key="7">
    <source>
        <dbReference type="EMBL" id="KAF9871299.1"/>
    </source>
</evidence>
<gene>
    <name evidence="7" type="ORF">CkaCkLH20_11220</name>
</gene>
<dbReference type="EMBL" id="JAATWM020000046">
    <property type="protein sequence ID" value="KAF9871299.1"/>
    <property type="molecule type" value="Genomic_DNA"/>
</dbReference>
<dbReference type="Pfam" id="PF06140">
    <property type="entry name" value="Ifi-6-16"/>
    <property type="match status" value="1"/>
</dbReference>
<dbReference type="AlphaFoldDB" id="A0A9P6HVT8"/>
<evidence type="ECO:0000313" key="8">
    <source>
        <dbReference type="Proteomes" id="UP000781932"/>
    </source>
</evidence>
<keyword evidence="5" id="KW-0472">Membrane</keyword>
<keyword evidence="4" id="KW-1133">Transmembrane helix</keyword>
<comment type="similarity">
    <text evidence="2">Belongs to the IFI6/IFI27 family.</text>
</comment>
<dbReference type="GO" id="GO:0016020">
    <property type="term" value="C:membrane"/>
    <property type="evidence" value="ECO:0007669"/>
    <property type="project" value="UniProtKB-SubCell"/>
</dbReference>
<accession>A0A9P6HVT8</accession>
<dbReference type="InterPro" id="IPR038213">
    <property type="entry name" value="IFI6/IFI27-like_sf"/>
</dbReference>
<organism evidence="7 8">
    <name type="scientific">Colletotrichum karsti</name>
    <dbReference type="NCBI Taxonomy" id="1095194"/>
    <lineage>
        <taxon>Eukaryota</taxon>
        <taxon>Fungi</taxon>
        <taxon>Dikarya</taxon>
        <taxon>Ascomycota</taxon>
        <taxon>Pezizomycotina</taxon>
        <taxon>Sordariomycetes</taxon>
        <taxon>Hypocreomycetidae</taxon>
        <taxon>Glomerellales</taxon>
        <taxon>Glomerellaceae</taxon>
        <taxon>Colletotrichum</taxon>
        <taxon>Colletotrichum boninense species complex</taxon>
    </lineage>
</organism>
<dbReference type="PANTHER" id="PTHR16932:SF18">
    <property type="entry name" value="INTERFERON, ALPHA-INDUCIBLE PROTEIN 27-LIKE 2"/>
    <property type="match status" value="1"/>
</dbReference>
<feature type="signal peptide" evidence="6">
    <location>
        <begin position="1"/>
        <end position="15"/>
    </location>
</feature>
<evidence type="ECO:0000256" key="3">
    <source>
        <dbReference type="ARBA" id="ARBA00022692"/>
    </source>
</evidence>
<name>A0A9P6HVT8_9PEZI</name>
<dbReference type="InterPro" id="IPR009311">
    <property type="entry name" value="IFI6/IFI27-like"/>
</dbReference>
<evidence type="ECO:0000256" key="4">
    <source>
        <dbReference type="ARBA" id="ARBA00022989"/>
    </source>
</evidence>
<evidence type="ECO:0000256" key="6">
    <source>
        <dbReference type="SAM" id="SignalP"/>
    </source>
</evidence>
<evidence type="ECO:0000256" key="1">
    <source>
        <dbReference type="ARBA" id="ARBA00004141"/>
    </source>
</evidence>
<comment type="caution">
    <text evidence="7">The sequence shown here is derived from an EMBL/GenBank/DDBJ whole genome shotgun (WGS) entry which is preliminary data.</text>
</comment>
<evidence type="ECO:0000256" key="2">
    <source>
        <dbReference type="ARBA" id="ARBA00007262"/>
    </source>
</evidence>
<dbReference type="PANTHER" id="PTHR16932">
    <property type="entry name" value="INTERFERON ALPHA-INDUCIBLE PROTEIN 27"/>
    <property type="match status" value="1"/>
</dbReference>
<comment type="subcellular location">
    <subcellularLocation>
        <location evidence="1">Membrane</location>
        <topology evidence="1">Multi-pass membrane protein</topology>
    </subcellularLocation>
</comment>
<dbReference type="RefSeq" id="XP_038740760.1">
    <property type="nucleotide sequence ID" value="XM_038893934.1"/>
</dbReference>
<keyword evidence="6" id="KW-0732">Signal</keyword>
<protein>
    <submittedName>
        <fullName evidence="7">Uncharacterized protein</fullName>
    </submittedName>
</protein>
<dbReference type="Gene3D" id="6.10.110.10">
    <property type="match status" value="1"/>
</dbReference>
<keyword evidence="8" id="KW-1185">Reference proteome</keyword>
<evidence type="ECO:0000256" key="5">
    <source>
        <dbReference type="ARBA" id="ARBA00023136"/>
    </source>
</evidence>
<dbReference type="GeneID" id="62167008"/>
<dbReference type="Proteomes" id="UP000781932">
    <property type="component" value="Unassembled WGS sequence"/>
</dbReference>
<sequence>MNLIIILLLLASVFGYLYDEREGERRDNLPSPFGGWLRVAAAQSVGNSINSIFIPIESVVHGAGNEENIDQIENTMAAIDIDLHPTEGAPKDLFDLGQQTFDGSDIYRAMNSYKNLVNSRKQTLNDLDLSPVQNAFNSLLDLGHDTMDNVDFSAATDAFENVVKRGKQIMADMIPQTKIAIIPVEDLGELELLTPLAGIENGSCPPRVDLDILLNKAKDLLAVAFGIVLDFMKDLSLWIEMEYERIYDWTRENPKKAIAIGVVGVGITIMAAPGVVSGPALNIVGFGPNGVIAESLAAAVHGMIGNVAAGSSFAMLQSAGAGGSGLAVVNGVVQGAGLVITGYNVWDLVDELVKEQM</sequence>
<dbReference type="OrthoDB" id="440424at2759"/>
<reference evidence="7" key="1">
    <citation type="submission" date="2020-03" db="EMBL/GenBank/DDBJ databases">
        <authorList>
            <person name="He L."/>
        </authorList>
    </citation>
    <scope>NUCLEOTIDE SEQUENCE</scope>
    <source>
        <strain evidence="7">CkLH20</strain>
    </source>
</reference>
<reference evidence="7" key="2">
    <citation type="submission" date="2020-11" db="EMBL/GenBank/DDBJ databases">
        <title>Whole genome sequencing of Colletotrichum sp.</title>
        <authorList>
            <person name="Li H."/>
        </authorList>
    </citation>
    <scope>NUCLEOTIDE SEQUENCE</scope>
    <source>
        <strain evidence="7">CkLH20</strain>
    </source>
</reference>
<keyword evidence="3" id="KW-0812">Transmembrane</keyword>
<proteinExistence type="inferred from homology"/>